<organism evidence="4 5">
    <name type="scientific">Parvicella tangerina</name>
    <dbReference type="NCBI Taxonomy" id="2829795"/>
    <lineage>
        <taxon>Bacteria</taxon>
        <taxon>Pseudomonadati</taxon>
        <taxon>Bacteroidota</taxon>
        <taxon>Flavobacteriia</taxon>
        <taxon>Flavobacteriales</taxon>
        <taxon>Parvicellaceae</taxon>
        <taxon>Parvicella</taxon>
    </lineage>
</organism>
<evidence type="ECO:0000313" key="5">
    <source>
        <dbReference type="Proteomes" id="UP000683507"/>
    </source>
</evidence>
<dbReference type="GO" id="GO:0004045">
    <property type="term" value="F:peptidyl-tRNA hydrolase activity"/>
    <property type="evidence" value="ECO:0007669"/>
    <property type="project" value="TreeGrafter"/>
</dbReference>
<dbReference type="InterPro" id="IPR052104">
    <property type="entry name" value="Mito_Release_Factor_mL62"/>
</dbReference>
<dbReference type="KEGG" id="ptan:CRYO30217_00230"/>
<keyword evidence="5" id="KW-1185">Reference proteome</keyword>
<dbReference type="PROSITE" id="PS00745">
    <property type="entry name" value="RF_PROK_I"/>
    <property type="match status" value="1"/>
</dbReference>
<dbReference type="EMBL" id="OU015584">
    <property type="protein sequence ID" value="CAG5076878.1"/>
    <property type="molecule type" value="Genomic_DNA"/>
</dbReference>
<dbReference type="RefSeq" id="WP_258540471.1">
    <property type="nucleotide sequence ID" value="NZ_OU015584.1"/>
</dbReference>
<evidence type="ECO:0000256" key="2">
    <source>
        <dbReference type="SAM" id="MobiDB-lite"/>
    </source>
</evidence>
<dbReference type="InterPro" id="IPR045853">
    <property type="entry name" value="Pep_chain_release_fac_I_sf"/>
</dbReference>
<dbReference type="SUPFAM" id="SSF75620">
    <property type="entry name" value="Release factor"/>
    <property type="match status" value="1"/>
</dbReference>
<evidence type="ECO:0000259" key="3">
    <source>
        <dbReference type="PROSITE" id="PS00745"/>
    </source>
</evidence>
<feature type="domain" description="Prokaryotic-type class I peptide chain release factors" evidence="3">
    <location>
        <begin position="19"/>
        <end position="35"/>
    </location>
</feature>
<dbReference type="Proteomes" id="UP000683507">
    <property type="component" value="Chromosome"/>
</dbReference>
<name>A0A916N9C7_9FLAO</name>
<gene>
    <name evidence="4" type="ORF">CRYO30217_00230</name>
</gene>
<feature type="region of interest" description="Disordered" evidence="2">
    <location>
        <begin position="105"/>
        <end position="131"/>
    </location>
</feature>
<dbReference type="PANTHER" id="PTHR11075">
    <property type="entry name" value="PEPTIDE CHAIN RELEASE FACTOR"/>
    <property type="match status" value="1"/>
</dbReference>
<dbReference type="Gene3D" id="3.30.160.20">
    <property type="match status" value="1"/>
</dbReference>
<dbReference type="PANTHER" id="PTHR11075:SF54">
    <property type="entry name" value="LARGE RIBOSOMAL SUBUNIT PROTEIN ML62"/>
    <property type="match status" value="1"/>
</dbReference>
<proteinExistence type="inferred from homology"/>
<protein>
    <recommendedName>
        <fullName evidence="3">Prokaryotic-type class I peptide chain release factors domain-containing protein</fullName>
    </recommendedName>
</protein>
<dbReference type="AlphaFoldDB" id="A0A916N9C7"/>
<reference evidence="4" key="1">
    <citation type="submission" date="2021-04" db="EMBL/GenBank/DDBJ databases">
        <authorList>
            <person name="Rodrigo-Torres L."/>
            <person name="Arahal R. D."/>
            <person name="Lucena T."/>
        </authorList>
    </citation>
    <scope>NUCLEOTIDE SEQUENCE</scope>
    <source>
        <strain evidence="4">AS29M-1</strain>
    </source>
</reference>
<sequence>MTDERFNSVLHEVIFSTARSGGPGGQHVNKTETKVILKWNFEGTELFNEEEKELMQKNLSTQLDTNGQLSLSSTLTRSQLSNKEDVIRKFRDLLEKALIKPKKRKETKVPKSVIAKRKKDKKVQSERKSTRKKIDPRNLMIALLVALSINAFGQELQAPRLYSEVIWAAKIDSLRKAVGEHKTFIPEYELASLVALMHYPELKDTKIEFKTKSLSSTMAARPKGLNVFRRKGKRLYVVIINNTEDVKVPVDSVSFNAKVGVIGHELAHILDYESKCSLRVMGNGIGYSSKKFRARFERATDQRTIDHGLGWQCYDWSHYVYHYKHTPKEYLEYKKKTYMSYEEIQEQLNN</sequence>
<dbReference type="Pfam" id="PF00472">
    <property type="entry name" value="RF-1"/>
    <property type="match status" value="1"/>
</dbReference>
<dbReference type="GO" id="GO:0016150">
    <property type="term" value="F:translation release factor activity, codon nonspecific"/>
    <property type="evidence" value="ECO:0007669"/>
    <property type="project" value="TreeGrafter"/>
</dbReference>
<dbReference type="InterPro" id="IPR000352">
    <property type="entry name" value="Pep_chain_release_fac_I"/>
</dbReference>
<evidence type="ECO:0000256" key="1">
    <source>
        <dbReference type="ARBA" id="ARBA00010835"/>
    </source>
</evidence>
<accession>A0A916N9C7</accession>
<feature type="compositionally biased region" description="Basic and acidic residues" evidence="2">
    <location>
        <begin position="122"/>
        <end position="131"/>
    </location>
</feature>
<comment type="similarity">
    <text evidence="1">Belongs to the prokaryotic/mitochondrial release factor family.</text>
</comment>
<evidence type="ECO:0000313" key="4">
    <source>
        <dbReference type="EMBL" id="CAG5076878.1"/>
    </source>
</evidence>